<sequence>MGTKWARPWFAGTAACVVVGVAVQMVLAWRNHMPVLADTGEPFQTFGGSPAGRALNVLAFFTVQSNLIVGGTCLLLALNPNRTSTVFRVFRLIGVVAIAVTGLVYHVALGNLLELDTWALVADRLLHLVVPILAVLGWLAFGPRGLTSPRVVTLTVLYPLAYMAFTAIRGPLSSNWYPYPFADVHALGYLRVILNGLWICLLFIALAAAAAWLDQRLPGKAENRGARV</sequence>
<feature type="transmembrane region" description="Helical" evidence="1">
    <location>
        <begin position="52"/>
        <end position="77"/>
    </location>
</feature>
<keyword evidence="1" id="KW-1133">Transmembrane helix</keyword>
<organism evidence="2 3">
    <name type="scientific">Catenulispora pinistramenti</name>
    <dbReference type="NCBI Taxonomy" id="2705254"/>
    <lineage>
        <taxon>Bacteria</taxon>
        <taxon>Bacillati</taxon>
        <taxon>Actinomycetota</taxon>
        <taxon>Actinomycetes</taxon>
        <taxon>Catenulisporales</taxon>
        <taxon>Catenulisporaceae</taxon>
        <taxon>Catenulispora</taxon>
    </lineage>
</organism>
<dbReference type="EMBL" id="JAAFYZ010000060">
    <property type="protein sequence ID" value="MBS2548978.1"/>
    <property type="molecule type" value="Genomic_DNA"/>
</dbReference>
<protein>
    <submittedName>
        <fullName evidence="2">Pr6Pr family membrane protein</fullName>
    </submittedName>
</protein>
<keyword evidence="1" id="KW-0812">Transmembrane</keyword>
<dbReference type="NCBIfam" id="NF038065">
    <property type="entry name" value="Pr6Pr"/>
    <property type="match status" value="1"/>
</dbReference>
<reference evidence="2 3" key="1">
    <citation type="submission" date="2020-02" db="EMBL/GenBank/DDBJ databases">
        <title>Acidophilic actinobacteria isolated from forest soil.</title>
        <authorList>
            <person name="Golinska P."/>
        </authorList>
    </citation>
    <scope>NUCLEOTIDE SEQUENCE [LARGE SCALE GENOMIC DNA]</scope>
    <source>
        <strain evidence="2 3">NL8</strain>
    </source>
</reference>
<keyword evidence="1" id="KW-0472">Membrane</keyword>
<feature type="transmembrane region" description="Helical" evidence="1">
    <location>
        <begin position="89"/>
        <end position="113"/>
    </location>
</feature>
<comment type="caution">
    <text evidence="2">The sequence shown here is derived from an EMBL/GenBank/DDBJ whole genome shotgun (WGS) entry which is preliminary data.</text>
</comment>
<evidence type="ECO:0000256" key="1">
    <source>
        <dbReference type="SAM" id="Phobius"/>
    </source>
</evidence>
<dbReference type="RefSeq" id="WP_212010555.1">
    <property type="nucleotide sequence ID" value="NZ_JAAFYZ010000060.1"/>
</dbReference>
<dbReference type="InterPro" id="IPR049713">
    <property type="entry name" value="Pr6Pr-like"/>
</dbReference>
<evidence type="ECO:0000313" key="2">
    <source>
        <dbReference type="EMBL" id="MBS2548978.1"/>
    </source>
</evidence>
<feature type="transmembrane region" description="Helical" evidence="1">
    <location>
        <begin position="125"/>
        <end position="142"/>
    </location>
</feature>
<keyword evidence="3" id="KW-1185">Reference proteome</keyword>
<accession>A0ABS5KSF6</accession>
<gene>
    <name evidence="2" type="ORF">KGQ19_19105</name>
</gene>
<evidence type="ECO:0000313" key="3">
    <source>
        <dbReference type="Proteomes" id="UP000730482"/>
    </source>
</evidence>
<name>A0ABS5KSF6_9ACTN</name>
<feature type="transmembrane region" description="Helical" evidence="1">
    <location>
        <begin position="151"/>
        <end position="172"/>
    </location>
</feature>
<proteinExistence type="predicted"/>
<dbReference type="Proteomes" id="UP000730482">
    <property type="component" value="Unassembled WGS sequence"/>
</dbReference>
<feature type="transmembrane region" description="Helical" evidence="1">
    <location>
        <begin position="192"/>
        <end position="213"/>
    </location>
</feature>